<dbReference type="EMBL" id="LT629734">
    <property type="protein sequence ID" value="SDR99844.1"/>
    <property type="molecule type" value="Genomic_DNA"/>
</dbReference>
<evidence type="ECO:0000313" key="3">
    <source>
        <dbReference type="Proteomes" id="UP000199649"/>
    </source>
</evidence>
<protein>
    <submittedName>
        <fullName evidence="2">Uncharacterized protein</fullName>
    </submittedName>
</protein>
<evidence type="ECO:0000256" key="1">
    <source>
        <dbReference type="SAM" id="MobiDB-lite"/>
    </source>
</evidence>
<name>A0A1H1NLH0_9MICO</name>
<dbReference type="STRING" id="684552.SAMN04489719_1303"/>
<evidence type="ECO:0000313" key="2">
    <source>
        <dbReference type="EMBL" id="SDR99844.1"/>
    </source>
</evidence>
<dbReference type="Pfam" id="PF19650">
    <property type="entry name" value="DUF6153"/>
    <property type="match status" value="1"/>
</dbReference>
<accession>A0A1H1NLH0</accession>
<dbReference type="AlphaFoldDB" id="A0A1H1NLH0"/>
<dbReference type="Proteomes" id="UP000199649">
    <property type="component" value="Chromosome I"/>
</dbReference>
<gene>
    <name evidence="2" type="ORF">SAMN04489719_1303</name>
</gene>
<proteinExistence type="predicted"/>
<dbReference type="InterPro" id="IPR046151">
    <property type="entry name" value="DUF6153"/>
</dbReference>
<sequence>MGERSAVGAAARTGGGIPVRRLLALAALIVGLLGMHTLSAAPSGHGSAAPTQSIAAGHHASHAMTDAAAAGHDDGDGAAQPAPTHDHTAMITCVLALLAGLVLLLPPARGGAAALLVLPRLASRAPGVVGHAMPPPSLVLLSISRT</sequence>
<feature type="region of interest" description="Disordered" evidence="1">
    <location>
        <begin position="42"/>
        <end position="83"/>
    </location>
</feature>
<keyword evidence="3" id="KW-1185">Reference proteome</keyword>
<reference evidence="3" key="1">
    <citation type="submission" date="2016-10" db="EMBL/GenBank/DDBJ databases">
        <authorList>
            <person name="Varghese N."/>
            <person name="Submissions S."/>
        </authorList>
    </citation>
    <scope>NUCLEOTIDE SEQUENCE [LARGE SCALE GENOMIC DNA]</scope>
    <source>
        <strain evidence="3">DSM 22965</strain>
    </source>
</reference>
<dbReference type="RefSeq" id="WP_092666256.1">
    <property type="nucleotide sequence ID" value="NZ_LT629734.1"/>
</dbReference>
<organism evidence="2 3">
    <name type="scientific">Agrococcus carbonis</name>
    <dbReference type="NCBI Taxonomy" id="684552"/>
    <lineage>
        <taxon>Bacteria</taxon>
        <taxon>Bacillati</taxon>
        <taxon>Actinomycetota</taxon>
        <taxon>Actinomycetes</taxon>
        <taxon>Micrococcales</taxon>
        <taxon>Microbacteriaceae</taxon>
        <taxon>Agrococcus</taxon>
    </lineage>
</organism>